<dbReference type="AlphaFoldDB" id="A0A6M0RIW1"/>
<dbReference type="FunFam" id="2.30.180.10:FF:000032">
    <property type="entry name" value="Fasciclin domain-containing protein, putative"/>
    <property type="match status" value="1"/>
</dbReference>
<feature type="domain" description="FAS1" evidence="2">
    <location>
        <begin position="36"/>
        <end position="166"/>
    </location>
</feature>
<dbReference type="InterPro" id="IPR000782">
    <property type="entry name" value="FAS1_domain"/>
</dbReference>
<proteinExistence type="predicted"/>
<dbReference type="PANTHER" id="PTHR10900">
    <property type="entry name" value="PERIOSTIN-RELATED"/>
    <property type="match status" value="1"/>
</dbReference>
<dbReference type="GO" id="GO:0005615">
    <property type="term" value="C:extracellular space"/>
    <property type="evidence" value="ECO:0007669"/>
    <property type="project" value="TreeGrafter"/>
</dbReference>
<dbReference type="SUPFAM" id="SSF82153">
    <property type="entry name" value="FAS1 domain"/>
    <property type="match status" value="1"/>
</dbReference>
<comment type="caution">
    <text evidence="3">The sequence shown here is derived from an EMBL/GenBank/DDBJ whole genome shotgun (WGS) entry which is preliminary data.</text>
</comment>
<evidence type="ECO:0000313" key="4">
    <source>
        <dbReference type="Proteomes" id="UP000481033"/>
    </source>
</evidence>
<dbReference type="PROSITE" id="PS50213">
    <property type="entry name" value="FAS1"/>
    <property type="match status" value="1"/>
</dbReference>
<name>A0A6M0RIW1_9CYAN</name>
<dbReference type="Pfam" id="PF02469">
    <property type="entry name" value="Fasciclin"/>
    <property type="match status" value="1"/>
</dbReference>
<sequence>MKKVMVLTSLLAATFAMSPVQAKETASAQSKDGHTGNTIVSIASTNDSFDVLTALLKHAKLVGVLNGETEFTVFAPTDDAFGRLPEGTIESLYQPENRELLATILTYHVVPGSVRSTDLASGSVDSVAGIPLDISVGSGVTVNDSNVVSADIEASNGIIHVVDAVILPPQ</sequence>
<dbReference type="PANTHER" id="PTHR10900:SF77">
    <property type="entry name" value="FI19380P1"/>
    <property type="match status" value="1"/>
</dbReference>
<accession>A0A6M0RIW1</accession>
<dbReference type="RefSeq" id="WP_163670056.1">
    <property type="nucleotide sequence ID" value="NZ_QXHD01000004.1"/>
</dbReference>
<evidence type="ECO:0000313" key="3">
    <source>
        <dbReference type="EMBL" id="NEZ56099.1"/>
    </source>
</evidence>
<keyword evidence="1" id="KW-0732">Signal</keyword>
<evidence type="ECO:0000259" key="2">
    <source>
        <dbReference type="PROSITE" id="PS50213"/>
    </source>
</evidence>
<organism evidence="3 4">
    <name type="scientific">Adonisia turfae CCMR0081</name>
    <dbReference type="NCBI Taxonomy" id="2292702"/>
    <lineage>
        <taxon>Bacteria</taxon>
        <taxon>Bacillati</taxon>
        <taxon>Cyanobacteriota</taxon>
        <taxon>Adonisia</taxon>
        <taxon>Adonisia turfae</taxon>
    </lineage>
</organism>
<feature type="chain" id="PRO_5026980318" evidence="1">
    <location>
        <begin position="23"/>
        <end position="170"/>
    </location>
</feature>
<protein>
    <submittedName>
        <fullName evidence="3">Fasciclin domain-containing protein</fullName>
    </submittedName>
</protein>
<feature type="signal peptide" evidence="1">
    <location>
        <begin position="1"/>
        <end position="22"/>
    </location>
</feature>
<dbReference type="Proteomes" id="UP000481033">
    <property type="component" value="Unassembled WGS sequence"/>
</dbReference>
<reference evidence="3 4" key="1">
    <citation type="journal article" date="2020" name="Microb. Ecol.">
        <title>Ecogenomics of the Marine Benthic Filamentous Cyanobacterium Adonisia.</title>
        <authorList>
            <person name="Walter J.M."/>
            <person name="Coutinho F.H."/>
            <person name="Leomil L."/>
            <person name="Hargreaves P.I."/>
            <person name="Campeao M.E."/>
            <person name="Vieira V.V."/>
            <person name="Silva B.S."/>
            <person name="Fistarol G.O."/>
            <person name="Salomon P.S."/>
            <person name="Sawabe T."/>
            <person name="Mino S."/>
            <person name="Hosokawa M."/>
            <person name="Miyashita H."/>
            <person name="Maruyama F."/>
            <person name="van Verk M.C."/>
            <person name="Dutilh B.E."/>
            <person name="Thompson C.C."/>
            <person name="Thompson F.L."/>
        </authorList>
    </citation>
    <scope>NUCLEOTIDE SEQUENCE [LARGE SCALE GENOMIC DNA]</scope>
    <source>
        <strain evidence="3 4">CCMR0081</strain>
    </source>
</reference>
<dbReference type="SMART" id="SM00554">
    <property type="entry name" value="FAS1"/>
    <property type="match status" value="1"/>
</dbReference>
<gene>
    <name evidence="3" type="ORF">DXZ20_10525</name>
</gene>
<dbReference type="InterPro" id="IPR050904">
    <property type="entry name" value="Adhesion/Biosynth-related"/>
</dbReference>
<dbReference type="Gene3D" id="2.30.180.10">
    <property type="entry name" value="FAS1 domain"/>
    <property type="match status" value="1"/>
</dbReference>
<dbReference type="InterPro" id="IPR036378">
    <property type="entry name" value="FAS1_dom_sf"/>
</dbReference>
<keyword evidence="4" id="KW-1185">Reference proteome</keyword>
<evidence type="ECO:0000256" key="1">
    <source>
        <dbReference type="SAM" id="SignalP"/>
    </source>
</evidence>
<dbReference type="EMBL" id="QXHD01000004">
    <property type="protein sequence ID" value="NEZ56099.1"/>
    <property type="molecule type" value="Genomic_DNA"/>
</dbReference>